<keyword evidence="7 8" id="KW-0472">Membrane</keyword>
<dbReference type="InterPro" id="IPR026392">
    <property type="entry name" value="Exo/Archaeosortase_dom"/>
</dbReference>
<organism evidence="9 10">
    <name type="scientific">Posidoniimonas polymericola</name>
    <dbReference type="NCBI Taxonomy" id="2528002"/>
    <lineage>
        <taxon>Bacteria</taxon>
        <taxon>Pseudomonadati</taxon>
        <taxon>Planctomycetota</taxon>
        <taxon>Planctomycetia</taxon>
        <taxon>Pirellulales</taxon>
        <taxon>Lacipirellulaceae</taxon>
        <taxon>Posidoniimonas</taxon>
    </lineage>
</organism>
<feature type="transmembrane region" description="Helical" evidence="8">
    <location>
        <begin position="310"/>
        <end position="330"/>
    </location>
</feature>
<gene>
    <name evidence="9" type="ORF">Pla123a_36640</name>
</gene>
<keyword evidence="2" id="KW-1003">Cell membrane</keyword>
<dbReference type="GO" id="GO:0005886">
    <property type="term" value="C:plasma membrane"/>
    <property type="evidence" value="ECO:0007669"/>
    <property type="project" value="UniProtKB-SubCell"/>
</dbReference>
<dbReference type="AlphaFoldDB" id="A0A5C5YEK2"/>
<proteinExistence type="predicted"/>
<protein>
    <submittedName>
        <fullName evidence="9">Transmembrane exosortase</fullName>
    </submittedName>
</protein>
<keyword evidence="4 8" id="KW-0812">Transmembrane</keyword>
<evidence type="ECO:0000256" key="7">
    <source>
        <dbReference type="ARBA" id="ARBA00023136"/>
    </source>
</evidence>
<evidence type="ECO:0000256" key="1">
    <source>
        <dbReference type="ARBA" id="ARBA00004651"/>
    </source>
</evidence>
<dbReference type="Proteomes" id="UP000318478">
    <property type="component" value="Unassembled WGS sequence"/>
</dbReference>
<dbReference type="GO" id="GO:0008233">
    <property type="term" value="F:peptidase activity"/>
    <property type="evidence" value="ECO:0007669"/>
    <property type="project" value="UniProtKB-KW"/>
</dbReference>
<reference evidence="9 10" key="1">
    <citation type="submission" date="2019-02" db="EMBL/GenBank/DDBJ databases">
        <title>Deep-cultivation of Planctomycetes and their phenomic and genomic characterization uncovers novel biology.</title>
        <authorList>
            <person name="Wiegand S."/>
            <person name="Jogler M."/>
            <person name="Boedeker C."/>
            <person name="Pinto D."/>
            <person name="Vollmers J."/>
            <person name="Rivas-Marin E."/>
            <person name="Kohn T."/>
            <person name="Peeters S.H."/>
            <person name="Heuer A."/>
            <person name="Rast P."/>
            <person name="Oberbeckmann S."/>
            <person name="Bunk B."/>
            <person name="Jeske O."/>
            <person name="Meyerdierks A."/>
            <person name="Storesund J.E."/>
            <person name="Kallscheuer N."/>
            <person name="Luecker S."/>
            <person name="Lage O.M."/>
            <person name="Pohl T."/>
            <person name="Merkel B.J."/>
            <person name="Hornburger P."/>
            <person name="Mueller R.-W."/>
            <person name="Bruemmer F."/>
            <person name="Labrenz M."/>
            <person name="Spormann A.M."/>
            <person name="Op Den Camp H."/>
            <person name="Overmann J."/>
            <person name="Amann R."/>
            <person name="Jetten M.S.M."/>
            <person name="Mascher T."/>
            <person name="Medema M.H."/>
            <person name="Devos D.P."/>
            <person name="Kaster A.-K."/>
            <person name="Ovreas L."/>
            <person name="Rohde M."/>
            <person name="Galperin M.Y."/>
            <person name="Jogler C."/>
        </authorList>
    </citation>
    <scope>NUCLEOTIDE SEQUENCE [LARGE SCALE GENOMIC DNA]</scope>
    <source>
        <strain evidence="9 10">Pla123a</strain>
    </source>
</reference>
<sequence length="549" mass="60304">MHAPLLAIIVALAYGPLLTEYAANLWSRPYYQHFPYYLATCLLLANRALQFPRSDKTPTRATYAPLLAAAACAILPLAYWLASPLLAAVSFLLLLGWWLNRLATELGSPFPTAEWLLFWLLIPPPINLDRQLMESLQRWSSSLSSAVLDTLGVNHLMQGNALLLSGKELFVDEACSGIVSVVSIVSCAALYGVWRYRGPAHTMLLMASAAGWAALLNVVRITTIAVAYQSWGADWTEGLSHTILGLVVFLLALGAVLLTDWALNALLTSVSDRYAEQNDTRLRRGAKLVAIWDRVATNTRVRLRESEASVSAIATAFRAPLLLVAALSLLSAGQLLSAGSPTSTSPTPPRVDDAAFSQALQQDVLPLEIEGLQLTGVNYEERSRDDAFGNHSVYFDYQSDRGETYRVSCDFSYTGGWHELSICYRGIGCELVEREVQTLDQAGDAETAPVEYATLDLRQEDGSLLWVAFCACGFDGAPAEAEQTDLIGRLTNRTTRQHNDALGASFQVQVIVQREDRVSAHDRYIGTLLLADARSRFVEVARRMSQEQE</sequence>
<evidence type="ECO:0000256" key="4">
    <source>
        <dbReference type="ARBA" id="ARBA00022692"/>
    </source>
</evidence>
<dbReference type="OrthoDB" id="292749at2"/>
<dbReference type="Pfam" id="PF09721">
    <property type="entry name" value="Exosortase_EpsH"/>
    <property type="match status" value="1"/>
</dbReference>
<evidence type="ECO:0000256" key="5">
    <source>
        <dbReference type="ARBA" id="ARBA00022801"/>
    </source>
</evidence>
<feature type="transmembrane region" description="Helical" evidence="8">
    <location>
        <begin position="203"/>
        <end position="231"/>
    </location>
</feature>
<dbReference type="NCBIfam" id="TIGR04178">
    <property type="entry name" value="exo_archaeo"/>
    <property type="match status" value="1"/>
</dbReference>
<evidence type="ECO:0000256" key="3">
    <source>
        <dbReference type="ARBA" id="ARBA00022670"/>
    </source>
</evidence>
<name>A0A5C5YEK2_9BACT</name>
<evidence type="ECO:0000313" key="10">
    <source>
        <dbReference type="Proteomes" id="UP000318478"/>
    </source>
</evidence>
<evidence type="ECO:0000256" key="6">
    <source>
        <dbReference type="ARBA" id="ARBA00022989"/>
    </source>
</evidence>
<comment type="subcellular location">
    <subcellularLocation>
        <location evidence="1">Cell membrane</location>
        <topology evidence="1">Multi-pass membrane protein</topology>
    </subcellularLocation>
</comment>
<keyword evidence="3" id="KW-0645">Protease</keyword>
<comment type="caution">
    <text evidence="9">The sequence shown here is derived from an EMBL/GenBank/DDBJ whole genome shotgun (WGS) entry which is preliminary data.</text>
</comment>
<keyword evidence="5" id="KW-0378">Hydrolase</keyword>
<accession>A0A5C5YEK2</accession>
<dbReference type="EMBL" id="SJPO01000009">
    <property type="protein sequence ID" value="TWT73770.1"/>
    <property type="molecule type" value="Genomic_DNA"/>
</dbReference>
<feature type="transmembrane region" description="Helical" evidence="8">
    <location>
        <begin position="243"/>
        <end position="263"/>
    </location>
</feature>
<keyword evidence="6 8" id="KW-1133">Transmembrane helix</keyword>
<evidence type="ECO:0000313" key="9">
    <source>
        <dbReference type="EMBL" id="TWT73770.1"/>
    </source>
</evidence>
<feature type="transmembrane region" description="Helical" evidence="8">
    <location>
        <begin position="66"/>
        <end position="99"/>
    </location>
</feature>
<evidence type="ECO:0000256" key="2">
    <source>
        <dbReference type="ARBA" id="ARBA00022475"/>
    </source>
</evidence>
<dbReference type="NCBIfam" id="NF033780">
    <property type="entry name" value="exosort_XrtU_C"/>
    <property type="match status" value="1"/>
</dbReference>
<dbReference type="RefSeq" id="WP_146589567.1">
    <property type="nucleotide sequence ID" value="NZ_SJPO01000009.1"/>
</dbReference>
<dbReference type="GO" id="GO:0006508">
    <property type="term" value="P:proteolysis"/>
    <property type="evidence" value="ECO:0007669"/>
    <property type="project" value="UniProtKB-KW"/>
</dbReference>
<evidence type="ECO:0000256" key="8">
    <source>
        <dbReference type="SAM" id="Phobius"/>
    </source>
</evidence>
<dbReference type="InterPro" id="IPR019127">
    <property type="entry name" value="Exosortase"/>
</dbReference>
<keyword evidence="10" id="KW-1185">Reference proteome</keyword>
<feature type="transmembrane region" description="Helical" evidence="8">
    <location>
        <begin position="169"/>
        <end position="191"/>
    </location>
</feature>